<organism evidence="6 7">
    <name type="scientific">Christensenella minuta</name>
    <dbReference type="NCBI Taxonomy" id="626937"/>
    <lineage>
        <taxon>Bacteria</taxon>
        <taxon>Bacillati</taxon>
        <taxon>Bacillota</taxon>
        <taxon>Clostridia</taxon>
        <taxon>Christensenellales</taxon>
        <taxon>Christensenellaceae</taxon>
        <taxon>Christensenella</taxon>
    </lineage>
</organism>
<evidence type="ECO:0000256" key="1">
    <source>
        <dbReference type="ARBA" id="ARBA00022491"/>
    </source>
</evidence>
<evidence type="ECO:0000313" key="7">
    <source>
        <dbReference type="Proteomes" id="UP000070366"/>
    </source>
</evidence>
<dbReference type="RefSeq" id="WP_066522829.1">
    <property type="nucleotide sequence ID" value="NZ_CABMOF010000010.1"/>
</dbReference>
<dbReference type="AlphaFoldDB" id="A0A136Q029"/>
<evidence type="ECO:0000259" key="5">
    <source>
        <dbReference type="PROSITE" id="PS50932"/>
    </source>
</evidence>
<dbReference type="Gene3D" id="1.10.260.40">
    <property type="entry name" value="lambda repressor-like DNA-binding domains"/>
    <property type="match status" value="1"/>
</dbReference>
<accession>A0A136Q029</accession>
<evidence type="ECO:0000256" key="3">
    <source>
        <dbReference type="ARBA" id="ARBA00023125"/>
    </source>
</evidence>
<dbReference type="Gene3D" id="3.40.50.2300">
    <property type="match status" value="2"/>
</dbReference>
<dbReference type="GO" id="GO:0000976">
    <property type="term" value="F:transcription cis-regulatory region binding"/>
    <property type="evidence" value="ECO:0007669"/>
    <property type="project" value="TreeGrafter"/>
</dbReference>
<dbReference type="Pfam" id="PF00356">
    <property type="entry name" value="LacI"/>
    <property type="match status" value="1"/>
</dbReference>
<sequence length="353" mass="38807">MESVAGKQNITIIDVAQKAGLSSATAGRVLGGYGNVSEKARLKVMKAAKELGYMPNAIAQSMKSQVTKTIGVLVGNIANPFFSEIIHSIEVKGAEAGYSVIIANTGEDIDEEVKAIKTLYAKRIDGLIIATAQPNDMILDASKKRLYAGDVPVVYIDRELLNVNELIIKADNFSGSYEATRYLIQKGHENIGLIASIFTSTMYERIDGYKKALSDAGMPCHKEYIKIGSTASVEEGNRFTKELLAQSAELTALFVLNNITCTGALLALREMNKKIGRDISFIAWDDFELAKILDPPLTTVTQDPKKMGELAAEKLFEKINAKRENKEWFGESTIVLKTQMIERQSCRDINLLK</sequence>
<dbReference type="Proteomes" id="UP000070366">
    <property type="component" value="Unassembled WGS sequence"/>
</dbReference>
<protein>
    <submittedName>
        <fullName evidence="6">Sugar-binding domain protein</fullName>
    </submittedName>
</protein>
<dbReference type="InterPro" id="IPR028082">
    <property type="entry name" value="Peripla_BP_I"/>
</dbReference>
<keyword evidence="3" id="KW-0238">DNA-binding</keyword>
<keyword evidence="4" id="KW-0804">Transcription</keyword>
<dbReference type="KEGG" id="cmiu:B1H56_13760"/>
<feature type="domain" description="HTH lacI-type" evidence="5">
    <location>
        <begin position="10"/>
        <end position="64"/>
    </location>
</feature>
<reference evidence="7" key="1">
    <citation type="submission" date="2016-02" db="EMBL/GenBank/DDBJ databases">
        <authorList>
            <person name="Mitreva M."/>
            <person name="Pepin K.H."/>
            <person name="Mihindukulasuriya K.A."/>
            <person name="Fulton R."/>
            <person name="Fronick C."/>
            <person name="O'Laughlin M."/>
            <person name="Miner T."/>
            <person name="Herter B."/>
            <person name="Rosa B.A."/>
            <person name="Cordes M."/>
            <person name="Tomlinson C."/>
            <person name="Wollam A."/>
            <person name="Palsikar V.B."/>
            <person name="Mardis E.R."/>
            <person name="Wilson R.K."/>
        </authorList>
    </citation>
    <scope>NUCLEOTIDE SEQUENCE [LARGE SCALE GENOMIC DNA]</scope>
    <source>
        <strain evidence="7">DSM 22607</strain>
    </source>
</reference>
<dbReference type="PROSITE" id="PS50932">
    <property type="entry name" value="HTH_LACI_2"/>
    <property type="match status" value="1"/>
</dbReference>
<keyword evidence="2" id="KW-0805">Transcription regulation</keyword>
<evidence type="ECO:0000256" key="2">
    <source>
        <dbReference type="ARBA" id="ARBA00023015"/>
    </source>
</evidence>
<comment type="caution">
    <text evidence="6">The sequence shown here is derived from an EMBL/GenBank/DDBJ whole genome shotgun (WGS) entry which is preliminary data.</text>
</comment>
<dbReference type="PANTHER" id="PTHR30146">
    <property type="entry name" value="LACI-RELATED TRANSCRIPTIONAL REPRESSOR"/>
    <property type="match status" value="1"/>
</dbReference>
<keyword evidence="7" id="KW-1185">Reference proteome</keyword>
<dbReference type="CDD" id="cd01392">
    <property type="entry name" value="HTH_LacI"/>
    <property type="match status" value="1"/>
</dbReference>
<dbReference type="SUPFAM" id="SSF53822">
    <property type="entry name" value="Periplasmic binding protein-like I"/>
    <property type="match status" value="1"/>
</dbReference>
<dbReference type="InterPro" id="IPR000843">
    <property type="entry name" value="HTH_LacI"/>
</dbReference>
<dbReference type="SMART" id="SM00354">
    <property type="entry name" value="HTH_LACI"/>
    <property type="match status" value="1"/>
</dbReference>
<dbReference type="Pfam" id="PF00532">
    <property type="entry name" value="Peripla_BP_1"/>
    <property type="match status" value="1"/>
</dbReference>
<dbReference type="STRING" id="626937.HMPREF3293_03097"/>
<dbReference type="GO" id="GO:0003700">
    <property type="term" value="F:DNA-binding transcription factor activity"/>
    <property type="evidence" value="ECO:0007669"/>
    <property type="project" value="TreeGrafter"/>
</dbReference>
<proteinExistence type="predicted"/>
<dbReference type="CDD" id="cd06267">
    <property type="entry name" value="PBP1_LacI_sugar_binding-like"/>
    <property type="match status" value="1"/>
</dbReference>
<dbReference type="PANTHER" id="PTHR30146:SF148">
    <property type="entry name" value="HTH-TYPE TRANSCRIPTIONAL REPRESSOR PURR-RELATED"/>
    <property type="match status" value="1"/>
</dbReference>
<dbReference type="InterPro" id="IPR010982">
    <property type="entry name" value="Lambda_DNA-bd_dom_sf"/>
</dbReference>
<gene>
    <name evidence="6" type="ORF">HMPREF3293_03097</name>
</gene>
<evidence type="ECO:0000256" key="4">
    <source>
        <dbReference type="ARBA" id="ARBA00023163"/>
    </source>
</evidence>
<evidence type="ECO:0000313" key="6">
    <source>
        <dbReference type="EMBL" id="KXK64049.1"/>
    </source>
</evidence>
<name>A0A136Q029_9FIRM</name>
<dbReference type="EMBL" id="LSZW01000067">
    <property type="protein sequence ID" value="KXK64049.1"/>
    <property type="molecule type" value="Genomic_DNA"/>
</dbReference>
<dbReference type="OrthoDB" id="9813468at2"/>
<dbReference type="SUPFAM" id="SSF47413">
    <property type="entry name" value="lambda repressor-like DNA-binding domains"/>
    <property type="match status" value="1"/>
</dbReference>
<dbReference type="InterPro" id="IPR001761">
    <property type="entry name" value="Peripla_BP/Lac1_sug-bd_dom"/>
</dbReference>
<keyword evidence="1" id="KW-0678">Repressor</keyword>